<evidence type="ECO:0000256" key="7">
    <source>
        <dbReference type="ARBA" id="ARBA00022840"/>
    </source>
</evidence>
<comment type="subcellular location">
    <subcellularLocation>
        <location evidence="8">Cytoplasm</location>
    </subcellularLocation>
</comment>
<keyword evidence="4 8" id="KW-0808">Transferase</keyword>
<dbReference type="GO" id="GO:0005829">
    <property type="term" value="C:cytosol"/>
    <property type="evidence" value="ECO:0007669"/>
    <property type="project" value="TreeGrafter"/>
</dbReference>
<dbReference type="GO" id="GO:0004349">
    <property type="term" value="F:glutamate 5-kinase activity"/>
    <property type="evidence" value="ECO:0007669"/>
    <property type="project" value="UniProtKB-UniRule"/>
</dbReference>
<comment type="caution">
    <text evidence="10">The sequence shown here is derived from an EMBL/GenBank/DDBJ whole genome shotgun (WGS) entry which is preliminary data.</text>
</comment>
<dbReference type="UniPathway" id="UPA00098">
    <property type="reaction ID" value="UER00359"/>
</dbReference>
<dbReference type="PIRSF" id="PIRSF000729">
    <property type="entry name" value="GK"/>
    <property type="match status" value="1"/>
</dbReference>
<evidence type="ECO:0000313" key="10">
    <source>
        <dbReference type="EMBL" id="MBB5685401.1"/>
    </source>
</evidence>
<evidence type="ECO:0000256" key="4">
    <source>
        <dbReference type="ARBA" id="ARBA00022679"/>
    </source>
</evidence>
<feature type="binding site" evidence="8">
    <location>
        <position position="147"/>
    </location>
    <ligand>
        <name>substrate</name>
    </ligand>
</feature>
<evidence type="ECO:0000256" key="1">
    <source>
        <dbReference type="ARBA" id="ARBA00022490"/>
    </source>
</evidence>
<dbReference type="SMART" id="SM00359">
    <property type="entry name" value="PUA"/>
    <property type="match status" value="1"/>
</dbReference>
<evidence type="ECO:0000259" key="9">
    <source>
        <dbReference type="SMART" id="SM00359"/>
    </source>
</evidence>
<sequence length="376" mass="38866">MVADLSPFSPAHCPRLVVKVGSSLLVNEEGAIKRNWLVTLVEDIATAHRAGQQIAIVSSGAIALGARRLKLPKGGRACLEDAQAAAATGQIALSQIWADLLAAHGVIAAQILVTLDDLEDRRRYLNASATLDRLMGLKVIPVINENDSVATAEIRFGDNDRLAARVAQAAGAQGVILLSDVDGLYTDNPGRNPDAQLIERVDKVDAAIMAMADGGTASGMGSGGMTSKLEAARIANAAGSTLAIVSGLHENPLSRFITTGRGTVFVPEKAARARKAWLAGRLSVKGTVQIDSGAAKALADGKSLLPAGATGVSGTFQRGDVINVLGADGTVIARGLAEYDSAESALIAGKRSDALAEVLGYAPRSALIHRDHLVIL</sequence>
<dbReference type="PROSITE" id="PS00902">
    <property type="entry name" value="GLUTAMATE_5_KINASE"/>
    <property type="match status" value="1"/>
</dbReference>
<dbReference type="InterPro" id="IPR041739">
    <property type="entry name" value="G5K_ProB"/>
</dbReference>
<feature type="binding site" evidence="8">
    <location>
        <begin position="222"/>
        <end position="228"/>
    </location>
    <ligand>
        <name>ATP</name>
        <dbReference type="ChEBI" id="CHEBI:30616"/>
    </ligand>
</feature>
<dbReference type="Gene3D" id="3.40.1160.10">
    <property type="entry name" value="Acetylglutamate kinase-like"/>
    <property type="match status" value="1"/>
</dbReference>
<dbReference type="InterPro" id="IPR019797">
    <property type="entry name" value="Glutamate_5-kinase_CS"/>
</dbReference>
<evidence type="ECO:0000256" key="2">
    <source>
        <dbReference type="ARBA" id="ARBA00022605"/>
    </source>
</evidence>
<keyword evidence="6 8" id="KW-0418">Kinase</keyword>
<dbReference type="Gene3D" id="2.30.130.10">
    <property type="entry name" value="PUA domain"/>
    <property type="match status" value="1"/>
</dbReference>
<feature type="binding site" evidence="8">
    <location>
        <begin position="179"/>
        <end position="180"/>
    </location>
    <ligand>
        <name>ATP</name>
        <dbReference type="ChEBI" id="CHEBI:30616"/>
    </ligand>
</feature>
<evidence type="ECO:0000256" key="6">
    <source>
        <dbReference type="ARBA" id="ARBA00022777"/>
    </source>
</evidence>
<evidence type="ECO:0000256" key="3">
    <source>
        <dbReference type="ARBA" id="ARBA00022650"/>
    </source>
</evidence>
<dbReference type="InterPro" id="IPR036974">
    <property type="entry name" value="PUA_sf"/>
</dbReference>
<organism evidence="10 11">
    <name type="scientific">Sphingobium boeckii</name>
    <dbReference type="NCBI Taxonomy" id="1082345"/>
    <lineage>
        <taxon>Bacteria</taxon>
        <taxon>Pseudomonadati</taxon>
        <taxon>Pseudomonadota</taxon>
        <taxon>Alphaproteobacteria</taxon>
        <taxon>Sphingomonadales</taxon>
        <taxon>Sphingomonadaceae</taxon>
        <taxon>Sphingobium</taxon>
    </lineage>
</organism>
<dbReference type="AlphaFoldDB" id="A0A7W9EF67"/>
<dbReference type="RefSeq" id="WP_184016711.1">
    <property type="nucleotide sequence ID" value="NZ_JACIJC010000002.1"/>
</dbReference>
<reference evidence="10 11" key="1">
    <citation type="submission" date="2020-08" db="EMBL/GenBank/DDBJ databases">
        <title>Genomic Encyclopedia of Type Strains, Phase IV (KMG-IV): sequencing the most valuable type-strain genomes for metagenomic binning, comparative biology and taxonomic classification.</title>
        <authorList>
            <person name="Goeker M."/>
        </authorList>
    </citation>
    <scope>NUCLEOTIDE SEQUENCE [LARGE SCALE GENOMIC DNA]</scope>
    <source>
        <strain evidence="10 11">DSM 25079</strain>
    </source>
</reference>
<dbReference type="HAMAP" id="MF_00456">
    <property type="entry name" value="ProB"/>
    <property type="match status" value="1"/>
</dbReference>
<evidence type="ECO:0000313" key="11">
    <source>
        <dbReference type="Proteomes" id="UP000549617"/>
    </source>
</evidence>
<dbReference type="FunFam" id="2.30.130.10:FF:000007">
    <property type="entry name" value="Glutamate 5-kinase"/>
    <property type="match status" value="1"/>
</dbReference>
<keyword evidence="2 8" id="KW-0028">Amino-acid biosynthesis</keyword>
<dbReference type="FunFam" id="3.40.1160.10:FF:000018">
    <property type="entry name" value="Glutamate 5-kinase"/>
    <property type="match status" value="1"/>
</dbReference>
<feature type="binding site" evidence="8">
    <location>
        <position position="19"/>
    </location>
    <ligand>
        <name>ATP</name>
        <dbReference type="ChEBI" id="CHEBI:30616"/>
    </ligand>
</feature>
<comment type="pathway">
    <text evidence="8">Amino-acid biosynthesis; L-proline biosynthesis; L-glutamate 5-semialdehyde from L-glutamate: step 1/2.</text>
</comment>
<comment type="catalytic activity">
    <reaction evidence="8">
        <text>L-glutamate + ATP = L-glutamyl 5-phosphate + ADP</text>
        <dbReference type="Rhea" id="RHEA:14877"/>
        <dbReference type="ChEBI" id="CHEBI:29985"/>
        <dbReference type="ChEBI" id="CHEBI:30616"/>
        <dbReference type="ChEBI" id="CHEBI:58274"/>
        <dbReference type="ChEBI" id="CHEBI:456216"/>
        <dbReference type="EC" id="2.7.2.11"/>
    </reaction>
</comment>
<dbReference type="SUPFAM" id="SSF53633">
    <property type="entry name" value="Carbamate kinase-like"/>
    <property type="match status" value="1"/>
</dbReference>
<dbReference type="InterPro" id="IPR005715">
    <property type="entry name" value="Glu_5kinase/COase_Synthase"/>
</dbReference>
<dbReference type="EC" id="2.7.2.11" evidence="8"/>
<dbReference type="PRINTS" id="PR00474">
    <property type="entry name" value="GLU5KINASE"/>
</dbReference>
<keyword evidence="3 8" id="KW-0641">Proline biosynthesis</keyword>
<keyword evidence="7 8" id="KW-0067">ATP-binding</keyword>
<keyword evidence="11" id="KW-1185">Reference proteome</keyword>
<dbReference type="PROSITE" id="PS50890">
    <property type="entry name" value="PUA"/>
    <property type="match status" value="1"/>
</dbReference>
<dbReference type="GO" id="GO:0055129">
    <property type="term" value="P:L-proline biosynthetic process"/>
    <property type="evidence" value="ECO:0007669"/>
    <property type="project" value="UniProtKB-UniRule"/>
</dbReference>
<keyword evidence="5 8" id="KW-0547">Nucleotide-binding</keyword>
<evidence type="ECO:0000256" key="5">
    <source>
        <dbReference type="ARBA" id="ARBA00022741"/>
    </source>
</evidence>
<gene>
    <name evidence="8" type="primary">proB</name>
    <name evidence="10" type="ORF">FHS49_001409</name>
</gene>
<dbReference type="Pfam" id="PF01472">
    <property type="entry name" value="PUA"/>
    <property type="match status" value="1"/>
</dbReference>
<dbReference type="GO" id="GO:0003723">
    <property type="term" value="F:RNA binding"/>
    <property type="evidence" value="ECO:0007669"/>
    <property type="project" value="InterPro"/>
</dbReference>
<accession>A0A7W9EF67</accession>
<dbReference type="InterPro" id="IPR036393">
    <property type="entry name" value="AceGlu_kinase-like_sf"/>
</dbReference>
<proteinExistence type="inferred from homology"/>
<dbReference type="InterPro" id="IPR002478">
    <property type="entry name" value="PUA"/>
</dbReference>
<dbReference type="PANTHER" id="PTHR43654:SF1">
    <property type="entry name" value="ISOPENTENYL PHOSPHATE KINASE"/>
    <property type="match status" value="1"/>
</dbReference>
<comment type="similarity">
    <text evidence="8">Belongs to the glutamate 5-kinase family.</text>
</comment>
<dbReference type="Proteomes" id="UP000549617">
    <property type="component" value="Unassembled WGS sequence"/>
</dbReference>
<dbReference type="PANTHER" id="PTHR43654">
    <property type="entry name" value="GLUTAMATE 5-KINASE"/>
    <property type="match status" value="1"/>
</dbReference>
<feature type="binding site" evidence="8">
    <location>
        <position position="159"/>
    </location>
    <ligand>
        <name>substrate</name>
    </ligand>
</feature>
<dbReference type="InterPro" id="IPR011529">
    <property type="entry name" value="Glu_5kinase"/>
</dbReference>
<dbReference type="CDD" id="cd04242">
    <property type="entry name" value="AAK_G5K_ProB"/>
    <property type="match status" value="1"/>
</dbReference>
<dbReference type="EMBL" id="JACIJC010000002">
    <property type="protein sequence ID" value="MBB5685401.1"/>
    <property type="molecule type" value="Genomic_DNA"/>
</dbReference>
<dbReference type="NCBIfam" id="TIGR01027">
    <property type="entry name" value="proB"/>
    <property type="match status" value="1"/>
</dbReference>
<dbReference type="Pfam" id="PF00696">
    <property type="entry name" value="AA_kinase"/>
    <property type="match status" value="1"/>
</dbReference>
<dbReference type="SUPFAM" id="SSF88697">
    <property type="entry name" value="PUA domain-like"/>
    <property type="match status" value="1"/>
</dbReference>
<feature type="domain" description="PUA" evidence="9">
    <location>
        <begin position="286"/>
        <end position="368"/>
    </location>
</feature>
<dbReference type="GO" id="GO:0005524">
    <property type="term" value="F:ATP binding"/>
    <property type="evidence" value="ECO:0007669"/>
    <property type="project" value="UniProtKB-KW"/>
</dbReference>
<dbReference type="InterPro" id="IPR015947">
    <property type="entry name" value="PUA-like_sf"/>
</dbReference>
<feature type="binding site" evidence="8">
    <location>
        <position position="59"/>
    </location>
    <ligand>
        <name>substrate</name>
    </ligand>
</feature>
<keyword evidence="1 8" id="KW-0963">Cytoplasm</keyword>
<dbReference type="InterPro" id="IPR001057">
    <property type="entry name" value="Glu/AcGlu_kinase"/>
</dbReference>
<name>A0A7W9EF67_9SPHN</name>
<dbReference type="CDD" id="cd21157">
    <property type="entry name" value="PUA_G5K"/>
    <property type="match status" value="1"/>
</dbReference>
<dbReference type="InterPro" id="IPR001048">
    <property type="entry name" value="Asp/Glu/Uridylate_kinase"/>
</dbReference>
<protein>
    <recommendedName>
        <fullName evidence="8">Glutamate 5-kinase</fullName>
        <ecNumber evidence="8">2.7.2.11</ecNumber>
    </recommendedName>
    <alternativeName>
        <fullName evidence="8">Gamma-glutamyl kinase</fullName>
        <shortName evidence="8">GK</shortName>
    </alternativeName>
</protein>
<comment type="function">
    <text evidence="8">Catalyzes the transfer of a phosphate group to glutamate to form L-glutamate 5-phosphate.</text>
</comment>
<evidence type="ECO:0000256" key="8">
    <source>
        <dbReference type="HAMAP-Rule" id="MF_00456"/>
    </source>
</evidence>